<reference evidence="2" key="1">
    <citation type="submission" date="2020-08" db="EMBL/GenBank/DDBJ databases">
        <title>Genome sequencing and assembly of the red palm weevil Rhynchophorus ferrugineus.</title>
        <authorList>
            <person name="Dias G.B."/>
            <person name="Bergman C.M."/>
            <person name="Manee M."/>
        </authorList>
    </citation>
    <scope>NUCLEOTIDE SEQUENCE</scope>
    <source>
        <strain evidence="2">AA-2017</strain>
        <tissue evidence="2">Whole larva</tissue>
    </source>
</reference>
<feature type="compositionally biased region" description="Basic residues" evidence="1">
    <location>
        <begin position="24"/>
        <end position="33"/>
    </location>
</feature>
<evidence type="ECO:0000313" key="3">
    <source>
        <dbReference type="Proteomes" id="UP000625711"/>
    </source>
</evidence>
<evidence type="ECO:0000313" key="2">
    <source>
        <dbReference type="EMBL" id="KAF7286943.1"/>
    </source>
</evidence>
<proteinExistence type="predicted"/>
<name>A0A834IZF7_RHYFE</name>
<sequence>MLKRRTSRGSESAKTIRYAYHHNCKPAKGKSTGHRWPFVRPVPTTRENKQPKTGSPTAENLPPRPLTQTTPSPVTLPRAIPNPIVIAPSPLVAPVPGRARVVLYEFRATFISEIFLSGRGKNRRPFQSDRPGPCGPHP</sequence>
<dbReference type="EMBL" id="JAACXV010000018">
    <property type="protein sequence ID" value="KAF7286943.1"/>
    <property type="molecule type" value="Genomic_DNA"/>
</dbReference>
<protein>
    <submittedName>
        <fullName evidence="2">Uncharacterized protein</fullName>
    </submittedName>
</protein>
<gene>
    <name evidence="2" type="ORF">GWI33_003208</name>
</gene>
<organism evidence="2 3">
    <name type="scientific">Rhynchophorus ferrugineus</name>
    <name type="common">Red palm weevil</name>
    <name type="synonym">Curculio ferrugineus</name>
    <dbReference type="NCBI Taxonomy" id="354439"/>
    <lineage>
        <taxon>Eukaryota</taxon>
        <taxon>Metazoa</taxon>
        <taxon>Ecdysozoa</taxon>
        <taxon>Arthropoda</taxon>
        <taxon>Hexapoda</taxon>
        <taxon>Insecta</taxon>
        <taxon>Pterygota</taxon>
        <taxon>Neoptera</taxon>
        <taxon>Endopterygota</taxon>
        <taxon>Coleoptera</taxon>
        <taxon>Polyphaga</taxon>
        <taxon>Cucujiformia</taxon>
        <taxon>Curculionidae</taxon>
        <taxon>Dryophthorinae</taxon>
        <taxon>Rhynchophorus</taxon>
    </lineage>
</organism>
<evidence type="ECO:0000256" key="1">
    <source>
        <dbReference type="SAM" id="MobiDB-lite"/>
    </source>
</evidence>
<dbReference type="Proteomes" id="UP000625711">
    <property type="component" value="Unassembled WGS sequence"/>
</dbReference>
<feature type="region of interest" description="Disordered" evidence="1">
    <location>
        <begin position="24"/>
        <end position="75"/>
    </location>
</feature>
<keyword evidence="3" id="KW-1185">Reference proteome</keyword>
<comment type="caution">
    <text evidence="2">The sequence shown here is derived from an EMBL/GenBank/DDBJ whole genome shotgun (WGS) entry which is preliminary data.</text>
</comment>
<dbReference type="AlphaFoldDB" id="A0A834IZF7"/>
<accession>A0A834IZF7</accession>